<evidence type="ECO:0000313" key="3">
    <source>
        <dbReference type="Proteomes" id="UP000195412"/>
    </source>
</evidence>
<evidence type="ECO:0000313" key="2">
    <source>
        <dbReference type="EMBL" id="SMS14363.1"/>
    </source>
</evidence>
<keyword evidence="4" id="KW-1185">Reference proteome</keyword>
<reference evidence="2" key="1">
    <citation type="submission" date="2017-05" db="EMBL/GenBank/DDBJ databases">
        <authorList>
            <person name="Song R."/>
            <person name="Chenine A.L."/>
            <person name="Ruprecht R.M."/>
        </authorList>
    </citation>
    <scope>NUCLEOTIDE SEQUENCE</scope>
    <source>
        <strain evidence="2">ACA-DC 3411</strain>
    </source>
</reference>
<dbReference type="OrthoDB" id="2310734at2"/>
<dbReference type="AlphaFoldDB" id="A0A1Y6JZT5"/>
<dbReference type="Proteomes" id="UP000321794">
    <property type="component" value="Unassembled WGS sequence"/>
</dbReference>
<dbReference type="EMBL" id="LT854705">
    <property type="protein sequence ID" value="SMS14363.1"/>
    <property type="molecule type" value="Genomic_DNA"/>
</dbReference>
<dbReference type="KEGG" id="lzy:LZ3411_1313"/>
<gene>
    <name evidence="2" type="ORF">LZ3411_1313</name>
    <name evidence="1" type="ORF">LZY01_18650</name>
</gene>
<accession>A0A1Y6JZT5</accession>
<evidence type="ECO:0000313" key="1">
    <source>
        <dbReference type="EMBL" id="GEO72697.1"/>
    </source>
</evidence>
<dbReference type="RefSeq" id="WP_057730052.1">
    <property type="nucleotide sequence ID" value="NZ_BJZK01000026.1"/>
</dbReference>
<protein>
    <submittedName>
        <fullName evidence="2">Uncharacterized protein</fullName>
    </submittedName>
</protein>
<organism evidence="2 3">
    <name type="scientific">Levilactobacillus zymae</name>
    <dbReference type="NCBI Taxonomy" id="267363"/>
    <lineage>
        <taxon>Bacteria</taxon>
        <taxon>Bacillati</taxon>
        <taxon>Bacillota</taxon>
        <taxon>Bacilli</taxon>
        <taxon>Lactobacillales</taxon>
        <taxon>Lactobacillaceae</taxon>
        <taxon>Levilactobacillus</taxon>
    </lineage>
</organism>
<dbReference type="Proteomes" id="UP000195412">
    <property type="component" value="Chromosome I"/>
</dbReference>
<proteinExistence type="predicted"/>
<sequence>MTEADSAKYSITVTADDDGNVKLASTLDEGRTVSALMLSALSTIKKSQPQLTQKQFLAICNGIWDYDQKY</sequence>
<reference evidence="1 4" key="3">
    <citation type="submission" date="2019-07" db="EMBL/GenBank/DDBJ databases">
        <title>Whole genome shotgun sequence of Lactobacillus zymae NBRC 107157.</title>
        <authorList>
            <person name="Hosoyama A."/>
            <person name="Uohara A."/>
            <person name="Ohji S."/>
            <person name="Ichikawa N."/>
        </authorList>
    </citation>
    <scope>NUCLEOTIDE SEQUENCE [LARGE SCALE GENOMIC DNA]</scope>
    <source>
        <strain evidence="1 4">NBRC 107157</strain>
    </source>
</reference>
<reference evidence="3" key="2">
    <citation type="submission" date="2017-05" db="EMBL/GenBank/DDBJ databases">
        <authorList>
            <person name="Papadimitriou K."/>
        </authorList>
    </citation>
    <scope>NUCLEOTIDE SEQUENCE [LARGE SCALE GENOMIC DNA]</scope>
    <source>
        <strain evidence="3">ACA-DC 3411</strain>
    </source>
</reference>
<name>A0A1Y6JZT5_9LACO</name>
<dbReference type="EMBL" id="BJZK01000026">
    <property type="protein sequence ID" value="GEO72697.1"/>
    <property type="molecule type" value="Genomic_DNA"/>
</dbReference>
<evidence type="ECO:0000313" key="4">
    <source>
        <dbReference type="Proteomes" id="UP000321794"/>
    </source>
</evidence>